<keyword evidence="5 11" id="KW-0274">FAD</keyword>
<keyword evidence="7 11" id="KW-0520">NAD</keyword>
<dbReference type="SUPFAM" id="SSF51905">
    <property type="entry name" value="FAD/NAD(P)-binding domain"/>
    <property type="match status" value="1"/>
</dbReference>
<dbReference type="Proteomes" id="UP001623232">
    <property type="component" value="Chromosome"/>
</dbReference>
<keyword evidence="4 11" id="KW-0285">Flavoprotein</keyword>
<dbReference type="InterPro" id="IPR016156">
    <property type="entry name" value="FAD/NAD-linked_Rdtase_dimer_sf"/>
</dbReference>
<evidence type="ECO:0000256" key="5">
    <source>
        <dbReference type="ARBA" id="ARBA00022827"/>
    </source>
</evidence>
<dbReference type="InterPro" id="IPR004099">
    <property type="entry name" value="Pyr_nucl-diS_OxRdtase_dimer"/>
</dbReference>
<proteinExistence type="inferred from homology"/>
<dbReference type="PIRSF" id="PIRSF000350">
    <property type="entry name" value="Mercury_reductase_MerA"/>
    <property type="match status" value="1"/>
</dbReference>
<dbReference type="Pfam" id="PF07992">
    <property type="entry name" value="Pyr_redox_2"/>
    <property type="match status" value="1"/>
</dbReference>
<evidence type="ECO:0000256" key="11">
    <source>
        <dbReference type="RuleBase" id="RU003692"/>
    </source>
</evidence>
<dbReference type="SUPFAM" id="SSF55424">
    <property type="entry name" value="FAD/NAD-linked reductases, dimerisation (C-terminal) domain"/>
    <property type="match status" value="1"/>
</dbReference>
<reference evidence="14 15" key="1">
    <citation type="submission" date="2023-04" db="EMBL/GenBank/DDBJ databases">
        <title>Complete genome sequence of Alisedimentitalea scapharcae.</title>
        <authorList>
            <person name="Rong J.-C."/>
            <person name="Yi M.-L."/>
            <person name="Zhao Q."/>
        </authorList>
    </citation>
    <scope>NUCLEOTIDE SEQUENCE [LARGE SCALE GENOMIC DNA]</scope>
    <source>
        <strain evidence="14 15">KCTC 42119</strain>
    </source>
</reference>
<dbReference type="InterPro" id="IPR050151">
    <property type="entry name" value="Class-I_Pyr_Nuc-Dis_Oxidored"/>
</dbReference>
<comment type="similarity">
    <text evidence="1 11">Belongs to the class-I pyridine nucleotide-disulfide oxidoreductase family.</text>
</comment>
<evidence type="ECO:0000259" key="13">
    <source>
        <dbReference type="Pfam" id="PF07992"/>
    </source>
</evidence>
<evidence type="ECO:0000313" key="15">
    <source>
        <dbReference type="Proteomes" id="UP001623232"/>
    </source>
</evidence>
<dbReference type="EMBL" id="CP123584">
    <property type="protein sequence ID" value="WZK88022.1"/>
    <property type="molecule type" value="Genomic_DNA"/>
</dbReference>
<dbReference type="PANTHER" id="PTHR22912:SF160">
    <property type="entry name" value="DIHYDROLIPOYL DEHYDROGENASE"/>
    <property type="match status" value="1"/>
</dbReference>
<dbReference type="GO" id="GO:0004148">
    <property type="term" value="F:dihydrolipoyl dehydrogenase (NADH) activity"/>
    <property type="evidence" value="ECO:0007669"/>
    <property type="project" value="UniProtKB-EC"/>
</dbReference>
<evidence type="ECO:0000256" key="8">
    <source>
        <dbReference type="ARBA" id="ARBA00023157"/>
    </source>
</evidence>
<evidence type="ECO:0000256" key="1">
    <source>
        <dbReference type="ARBA" id="ARBA00007532"/>
    </source>
</evidence>
<dbReference type="EC" id="1.8.1.4" evidence="2 11"/>
<dbReference type="InterPro" id="IPR023753">
    <property type="entry name" value="FAD/NAD-binding_dom"/>
</dbReference>
<feature type="domain" description="Pyridine nucleotide-disulphide oxidoreductase dimerisation" evidence="12">
    <location>
        <begin position="343"/>
        <end position="448"/>
    </location>
</feature>
<evidence type="ECO:0000256" key="9">
    <source>
        <dbReference type="ARBA" id="ARBA00023284"/>
    </source>
</evidence>
<evidence type="ECO:0000256" key="7">
    <source>
        <dbReference type="ARBA" id="ARBA00023027"/>
    </source>
</evidence>
<name>A0ABZ2XRQ8_9RHOB</name>
<keyword evidence="8" id="KW-1015">Disulfide bond</keyword>
<organism evidence="14 15">
    <name type="scientific">Aliisedimentitalea scapharcae</name>
    <dbReference type="NCBI Taxonomy" id="1524259"/>
    <lineage>
        <taxon>Bacteria</taxon>
        <taxon>Pseudomonadati</taxon>
        <taxon>Pseudomonadota</taxon>
        <taxon>Alphaproteobacteria</taxon>
        <taxon>Rhodobacterales</taxon>
        <taxon>Roseobacteraceae</taxon>
        <taxon>Aliisedimentitalea</taxon>
    </lineage>
</organism>
<dbReference type="RefSeq" id="WP_406645372.1">
    <property type="nucleotide sequence ID" value="NZ_CP123584.1"/>
</dbReference>
<dbReference type="InterPro" id="IPR006258">
    <property type="entry name" value="Lipoamide_DH"/>
</dbReference>
<comment type="catalytic activity">
    <reaction evidence="10 11">
        <text>N(6)-[(R)-dihydrolipoyl]-L-lysyl-[protein] + NAD(+) = N(6)-[(R)-lipoyl]-L-lysyl-[protein] + NADH + H(+)</text>
        <dbReference type="Rhea" id="RHEA:15045"/>
        <dbReference type="Rhea" id="RHEA-COMP:10474"/>
        <dbReference type="Rhea" id="RHEA-COMP:10475"/>
        <dbReference type="ChEBI" id="CHEBI:15378"/>
        <dbReference type="ChEBI" id="CHEBI:57540"/>
        <dbReference type="ChEBI" id="CHEBI:57945"/>
        <dbReference type="ChEBI" id="CHEBI:83099"/>
        <dbReference type="ChEBI" id="CHEBI:83100"/>
        <dbReference type="EC" id="1.8.1.4"/>
    </reaction>
</comment>
<gene>
    <name evidence="14" type="primary">lpdA</name>
    <name evidence="14" type="ORF">QEZ52_15615</name>
</gene>
<keyword evidence="6 11" id="KW-0560">Oxidoreductase</keyword>
<accession>A0ABZ2XRQ8</accession>
<dbReference type="NCBIfam" id="TIGR01350">
    <property type="entry name" value="lipoamide_DH"/>
    <property type="match status" value="1"/>
</dbReference>
<comment type="miscellaneous">
    <text evidence="11">The active site is a redox-active disulfide bond.</text>
</comment>
<evidence type="ECO:0000313" key="14">
    <source>
        <dbReference type="EMBL" id="WZK88022.1"/>
    </source>
</evidence>
<comment type="cofactor">
    <cofactor evidence="11">
        <name>FAD</name>
        <dbReference type="ChEBI" id="CHEBI:57692"/>
    </cofactor>
    <text evidence="11">Binds 1 FAD per subunit.</text>
</comment>
<dbReference type="PRINTS" id="PR00411">
    <property type="entry name" value="PNDRDTASEI"/>
</dbReference>
<dbReference type="PROSITE" id="PS00076">
    <property type="entry name" value="PYRIDINE_REDOX_1"/>
    <property type="match status" value="1"/>
</dbReference>
<dbReference type="PRINTS" id="PR00368">
    <property type="entry name" value="FADPNR"/>
</dbReference>
<evidence type="ECO:0000256" key="2">
    <source>
        <dbReference type="ARBA" id="ARBA00012608"/>
    </source>
</evidence>
<dbReference type="InterPro" id="IPR012999">
    <property type="entry name" value="Pyr_OxRdtase_I_AS"/>
</dbReference>
<dbReference type="Pfam" id="PF02852">
    <property type="entry name" value="Pyr_redox_dim"/>
    <property type="match status" value="1"/>
</dbReference>
<evidence type="ECO:0000259" key="12">
    <source>
        <dbReference type="Pfam" id="PF02852"/>
    </source>
</evidence>
<dbReference type="InterPro" id="IPR036188">
    <property type="entry name" value="FAD/NAD-bd_sf"/>
</dbReference>
<dbReference type="PANTHER" id="PTHR22912">
    <property type="entry name" value="DISULFIDE OXIDOREDUCTASE"/>
    <property type="match status" value="1"/>
</dbReference>
<protein>
    <recommendedName>
        <fullName evidence="3 11">Dihydrolipoyl dehydrogenase</fullName>
        <ecNumber evidence="2 11">1.8.1.4</ecNumber>
    </recommendedName>
</protein>
<evidence type="ECO:0000256" key="10">
    <source>
        <dbReference type="ARBA" id="ARBA00049187"/>
    </source>
</evidence>
<evidence type="ECO:0000256" key="3">
    <source>
        <dbReference type="ARBA" id="ARBA00016961"/>
    </source>
</evidence>
<dbReference type="InterPro" id="IPR001100">
    <property type="entry name" value="Pyr_nuc-diS_OxRdtase"/>
</dbReference>
<evidence type="ECO:0000256" key="4">
    <source>
        <dbReference type="ARBA" id="ARBA00022630"/>
    </source>
</evidence>
<feature type="domain" description="FAD/NAD(P)-binding" evidence="13">
    <location>
        <begin position="7"/>
        <end position="324"/>
    </location>
</feature>
<evidence type="ECO:0000256" key="6">
    <source>
        <dbReference type="ARBA" id="ARBA00023002"/>
    </source>
</evidence>
<sequence>MQHLSCKLLIIGAGPGGYVCGIRAGQLGIDTVVVEGGSPGGTCLNVGCIPSKALIHAAQEFDTVKHAGSENALGISAGSATIDLGKTVDWKNSVVAKLTGGVAGLLKKSGVRVVRGYAQIRDGKSVVVDTDKGPLLIRCQHLVLATGSAPVELPFLPFGDRVISSTEALDLRTVPNHLAVIGAGYIGLEIGMAMAKLGARVTLVEAERNILSQYDAPLTRPVMARLQDLGIQVRLEARAKGMTDTGNLLVETPEGSEEIPADKVLVTVGRRPVLDGFGVEDLGLDRDGPFLHINDICATSMRDVYAIGDITGEPMLAHRAIAQGTLVAEHLAGHRVRWDKRAIPAVCFTDPEIVTVGQGPSQVKGAKVSLFPFQANGRALTMERSDGFVRIVSDPATGLVLGIQAVGQGVSEMAGEFGLAIEMAATLADIAGTIHAHPTLGETTQEAALMGLGAALHI</sequence>
<keyword evidence="9 11" id="KW-0676">Redox-active center</keyword>
<dbReference type="Gene3D" id="3.30.390.30">
    <property type="match status" value="1"/>
</dbReference>
<dbReference type="Gene3D" id="3.50.50.60">
    <property type="entry name" value="FAD/NAD(P)-binding domain"/>
    <property type="match status" value="2"/>
</dbReference>
<keyword evidence="15" id="KW-1185">Reference proteome</keyword>